<feature type="transmembrane region" description="Helical" evidence="6">
    <location>
        <begin position="137"/>
        <end position="156"/>
    </location>
</feature>
<comment type="subcellular location">
    <subcellularLocation>
        <location evidence="1">Membrane</location>
        <topology evidence="1">Multi-pass membrane protein</topology>
    </subcellularLocation>
</comment>
<evidence type="ECO:0000256" key="3">
    <source>
        <dbReference type="ARBA" id="ARBA00022692"/>
    </source>
</evidence>
<dbReference type="PANTHER" id="PTHR31885">
    <property type="entry name" value="GH04784P"/>
    <property type="match status" value="1"/>
</dbReference>
<feature type="transmembrane region" description="Helical" evidence="6">
    <location>
        <begin position="55"/>
        <end position="73"/>
    </location>
</feature>
<dbReference type="EMBL" id="FXTI01000006">
    <property type="protein sequence ID" value="SMO70167.1"/>
    <property type="molecule type" value="Genomic_DNA"/>
</dbReference>
<gene>
    <name evidence="7" type="ORF">SAMN06264849_10617</name>
</gene>
<evidence type="ECO:0000256" key="2">
    <source>
        <dbReference type="ARBA" id="ARBA00007375"/>
    </source>
</evidence>
<dbReference type="GO" id="GO:0016020">
    <property type="term" value="C:membrane"/>
    <property type="evidence" value="ECO:0007669"/>
    <property type="project" value="UniProtKB-SubCell"/>
</dbReference>
<evidence type="ECO:0000256" key="4">
    <source>
        <dbReference type="ARBA" id="ARBA00022989"/>
    </source>
</evidence>
<proteinExistence type="inferred from homology"/>
<feature type="transmembrane region" description="Helical" evidence="6">
    <location>
        <begin position="162"/>
        <end position="180"/>
    </location>
</feature>
<evidence type="ECO:0000313" key="7">
    <source>
        <dbReference type="EMBL" id="SMO70167.1"/>
    </source>
</evidence>
<name>A0A521DEK2_9BACL</name>
<feature type="transmembrane region" description="Helical" evidence="6">
    <location>
        <begin position="80"/>
        <end position="99"/>
    </location>
</feature>
<keyword evidence="4 6" id="KW-1133">Transmembrane helix</keyword>
<feature type="transmembrane region" description="Helical" evidence="6">
    <location>
        <begin position="6"/>
        <end position="21"/>
    </location>
</feature>
<evidence type="ECO:0000256" key="5">
    <source>
        <dbReference type="ARBA" id="ARBA00023136"/>
    </source>
</evidence>
<keyword evidence="8" id="KW-1185">Reference proteome</keyword>
<feature type="transmembrane region" description="Helical" evidence="6">
    <location>
        <begin position="111"/>
        <end position="130"/>
    </location>
</feature>
<dbReference type="PANTHER" id="PTHR31885:SF6">
    <property type="entry name" value="GH04784P"/>
    <property type="match status" value="1"/>
</dbReference>
<evidence type="ECO:0000313" key="8">
    <source>
        <dbReference type="Proteomes" id="UP000315636"/>
    </source>
</evidence>
<organism evidence="7 8">
    <name type="scientific">Melghirimyces algeriensis</name>
    <dbReference type="NCBI Taxonomy" id="910412"/>
    <lineage>
        <taxon>Bacteria</taxon>
        <taxon>Bacillati</taxon>
        <taxon>Bacillota</taxon>
        <taxon>Bacilli</taxon>
        <taxon>Bacillales</taxon>
        <taxon>Thermoactinomycetaceae</taxon>
        <taxon>Melghirimyces</taxon>
    </lineage>
</organism>
<accession>A0A521DEK2</accession>
<keyword evidence="5 6" id="KW-0472">Membrane</keyword>
<evidence type="ECO:0000256" key="1">
    <source>
        <dbReference type="ARBA" id="ARBA00004141"/>
    </source>
</evidence>
<feature type="transmembrane region" description="Helical" evidence="6">
    <location>
        <begin position="30"/>
        <end position="49"/>
    </location>
</feature>
<dbReference type="GO" id="GO:0016787">
    <property type="term" value="F:hydrolase activity"/>
    <property type="evidence" value="ECO:0007669"/>
    <property type="project" value="TreeGrafter"/>
</dbReference>
<keyword evidence="3 6" id="KW-0812">Transmembrane</keyword>
<comment type="similarity">
    <text evidence="2">Belongs to the TMEM86 family.</text>
</comment>
<dbReference type="Pfam" id="PF07947">
    <property type="entry name" value="YhhN"/>
    <property type="match status" value="1"/>
</dbReference>
<protein>
    <submittedName>
        <fullName evidence="7">Uncharacterized membrane protein YhhN</fullName>
    </submittedName>
</protein>
<feature type="transmembrane region" description="Helical" evidence="6">
    <location>
        <begin position="187"/>
        <end position="207"/>
    </location>
</feature>
<dbReference type="Proteomes" id="UP000315636">
    <property type="component" value="Unassembled WGS sequence"/>
</dbReference>
<sequence>MALFFLTAAGVSAMVYLWLALDQKRLTWKYILKPGTMLWVLALAVTGLAENPQPFGWLILVGLIFSVVGDVFLMLPSDRFIQGLIAFFVAHVCYVGAFSVHMMNNPKWDGVLPLLIVLAAFFFYLLLPGVKREGGRTLPIAVLSYILIISWMVWFAWSTGSLVILCGSLLFYISDAILAWNRFIHPLAWGEYGVMSTYFVAQILLAWSV</sequence>
<dbReference type="OrthoDB" id="5592477at2"/>
<evidence type="ECO:0000256" key="6">
    <source>
        <dbReference type="SAM" id="Phobius"/>
    </source>
</evidence>
<dbReference type="InterPro" id="IPR012506">
    <property type="entry name" value="TMEM86B-like"/>
</dbReference>
<reference evidence="7 8" key="1">
    <citation type="submission" date="2017-05" db="EMBL/GenBank/DDBJ databases">
        <authorList>
            <person name="Varghese N."/>
            <person name="Submissions S."/>
        </authorList>
    </citation>
    <scope>NUCLEOTIDE SEQUENCE [LARGE SCALE GENOMIC DNA]</scope>
    <source>
        <strain evidence="7 8">DSM 45474</strain>
    </source>
</reference>
<dbReference type="AlphaFoldDB" id="A0A521DEK2"/>